<evidence type="ECO:0000313" key="4">
    <source>
        <dbReference type="EMBL" id="KOA19196.1"/>
    </source>
</evidence>
<protein>
    <submittedName>
        <fullName evidence="4">Putative 8-oxo-dGTP diphosphatase YtkD</fullName>
        <ecNumber evidence="4">3.6.1.55</ecNumber>
    </submittedName>
</protein>
<sequence length="157" mass="18561">MIKVNFYDLNEELNSKLLYAVIMARYKGKWIFVKHKERTTWEIPGGHREENEYINNAASRELFEETGAKCFDIKPVCIYSVDNGESETFGQLFCAEITHLEELPDSEIGEIKLFDSIPKNLTYPLIQPHLFKKVEKYYTLDINRSEKFICRRNQQQQ</sequence>
<evidence type="ECO:0000256" key="1">
    <source>
        <dbReference type="ARBA" id="ARBA00005582"/>
    </source>
</evidence>
<dbReference type="STRING" id="36844.SAMN04488501_10659"/>
<evidence type="ECO:0000313" key="5">
    <source>
        <dbReference type="Proteomes" id="UP000037043"/>
    </source>
</evidence>
<dbReference type="EC" id="3.6.1.55" evidence="4"/>
<dbReference type="PANTHER" id="PTHR43736:SF1">
    <property type="entry name" value="DIHYDRONEOPTERIN TRIPHOSPHATE DIPHOSPHATASE"/>
    <property type="match status" value="1"/>
</dbReference>
<dbReference type="EMBL" id="LHUR01000027">
    <property type="protein sequence ID" value="KOA19196.1"/>
    <property type="molecule type" value="Genomic_DNA"/>
</dbReference>
<feature type="domain" description="Nudix hydrolase" evidence="3">
    <location>
        <begin position="1"/>
        <end position="139"/>
    </location>
</feature>
<gene>
    <name evidence="4" type="primary">ytkD</name>
    <name evidence="4" type="ORF">CLHOM_23020</name>
</gene>
<name>A0A0L6Z8A4_9CLOT</name>
<dbReference type="AlphaFoldDB" id="A0A0L6Z8A4"/>
<dbReference type="PATRIC" id="fig|1121318.3.peg.2315"/>
<dbReference type="Pfam" id="PF00293">
    <property type="entry name" value="NUDIX"/>
    <property type="match status" value="1"/>
</dbReference>
<comment type="similarity">
    <text evidence="1">Belongs to the Nudix hydrolase family.</text>
</comment>
<dbReference type="Gene3D" id="3.90.79.10">
    <property type="entry name" value="Nucleoside Triphosphate Pyrophosphohydrolase"/>
    <property type="match status" value="1"/>
</dbReference>
<proteinExistence type="inferred from homology"/>
<dbReference type="SUPFAM" id="SSF55811">
    <property type="entry name" value="Nudix"/>
    <property type="match status" value="1"/>
</dbReference>
<comment type="caution">
    <text evidence="4">The sequence shown here is derived from an EMBL/GenBank/DDBJ whole genome shotgun (WGS) entry which is preliminary data.</text>
</comment>
<dbReference type="InterPro" id="IPR000086">
    <property type="entry name" value="NUDIX_hydrolase_dom"/>
</dbReference>
<reference evidence="5" key="1">
    <citation type="submission" date="2015-08" db="EMBL/GenBank/DDBJ databases">
        <title>Genome sequence of the strict anaerobe Clostridium homopropionicum LuHBu1 (DSM 5847T).</title>
        <authorList>
            <person name="Poehlein A."/>
            <person name="Beck M."/>
            <person name="Schiel-Bengelsdorf B."/>
            <person name="Bengelsdorf F.R."/>
            <person name="Daniel R."/>
            <person name="Duerre P."/>
        </authorList>
    </citation>
    <scope>NUCLEOTIDE SEQUENCE [LARGE SCALE GENOMIC DNA]</scope>
    <source>
        <strain evidence="5">DSM 5847</strain>
    </source>
</reference>
<dbReference type="PROSITE" id="PS51462">
    <property type="entry name" value="NUDIX"/>
    <property type="match status" value="1"/>
</dbReference>
<dbReference type="InterPro" id="IPR014078">
    <property type="entry name" value="Nudix_YtkD"/>
</dbReference>
<keyword evidence="5" id="KW-1185">Reference proteome</keyword>
<dbReference type="RefSeq" id="WP_052221821.1">
    <property type="nucleotide sequence ID" value="NZ_LHUR01000027.1"/>
</dbReference>
<dbReference type="GO" id="GO:0035539">
    <property type="term" value="F:8-oxo-7,8-dihydrodeoxyguanosine triphosphate pyrophosphatase activity"/>
    <property type="evidence" value="ECO:0007669"/>
    <property type="project" value="UniProtKB-EC"/>
</dbReference>
<dbReference type="InterPro" id="IPR020084">
    <property type="entry name" value="NUDIX_hydrolase_CS"/>
</dbReference>
<dbReference type="PANTHER" id="PTHR43736">
    <property type="entry name" value="ADP-RIBOSE PYROPHOSPHATASE"/>
    <property type="match status" value="1"/>
</dbReference>
<dbReference type="InterPro" id="IPR015797">
    <property type="entry name" value="NUDIX_hydrolase-like_dom_sf"/>
</dbReference>
<keyword evidence="2 4" id="KW-0378">Hydrolase</keyword>
<organism evidence="4 5">
    <name type="scientific">Clostridium homopropionicum DSM 5847</name>
    <dbReference type="NCBI Taxonomy" id="1121318"/>
    <lineage>
        <taxon>Bacteria</taxon>
        <taxon>Bacillati</taxon>
        <taxon>Bacillota</taxon>
        <taxon>Clostridia</taxon>
        <taxon>Eubacteriales</taxon>
        <taxon>Clostridiaceae</taxon>
        <taxon>Clostridium</taxon>
    </lineage>
</organism>
<dbReference type="CDD" id="cd04665">
    <property type="entry name" value="NUDIX_RppH"/>
    <property type="match status" value="1"/>
</dbReference>
<evidence type="ECO:0000256" key="2">
    <source>
        <dbReference type="ARBA" id="ARBA00022801"/>
    </source>
</evidence>
<dbReference type="PROSITE" id="PS00893">
    <property type="entry name" value="NUDIX_BOX"/>
    <property type="match status" value="1"/>
</dbReference>
<evidence type="ECO:0000259" key="3">
    <source>
        <dbReference type="PROSITE" id="PS51462"/>
    </source>
</evidence>
<dbReference type="Proteomes" id="UP000037043">
    <property type="component" value="Unassembled WGS sequence"/>
</dbReference>
<accession>A0A0L6Z8A4</accession>